<accession>A0A081RJV8</accession>
<dbReference type="eggNOG" id="COG2148">
    <property type="taxonomic scope" value="Bacteria"/>
</dbReference>
<dbReference type="Pfam" id="PF02397">
    <property type="entry name" value="Bac_transf"/>
    <property type="match status" value="1"/>
</dbReference>
<evidence type="ECO:0000256" key="1">
    <source>
        <dbReference type="ARBA" id="ARBA00006464"/>
    </source>
</evidence>
<comment type="caution">
    <text evidence="5">The sequence shown here is derived from an EMBL/GenBank/DDBJ whole genome shotgun (WGS) entry which is preliminary data.</text>
</comment>
<dbReference type="GO" id="GO:0016780">
    <property type="term" value="F:phosphotransferase activity, for other substituted phosphate groups"/>
    <property type="evidence" value="ECO:0007669"/>
    <property type="project" value="TreeGrafter"/>
</dbReference>
<keyword evidence="2" id="KW-0270">Exopolysaccharide synthesis</keyword>
<keyword evidence="3" id="KW-0812">Transmembrane</keyword>
<feature type="domain" description="Bacterial sugar transferase" evidence="4">
    <location>
        <begin position="270"/>
        <end position="458"/>
    </location>
</feature>
<keyword evidence="3" id="KW-0472">Membrane</keyword>
<dbReference type="PATRIC" id="fig|46429.4.peg.120"/>
<dbReference type="AlphaFoldDB" id="A0A081RJV8"/>
<evidence type="ECO:0000259" key="4">
    <source>
        <dbReference type="Pfam" id="PF02397"/>
    </source>
</evidence>
<keyword evidence="3" id="KW-1133">Transmembrane helix</keyword>
<dbReference type="GO" id="GO:0000271">
    <property type="term" value="P:polysaccharide biosynthetic process"/>
    <property type="evidence" value="ECO:0007669"/>
    <property type="project" value="UniProtKB-KW"/>
</dbReference>
<evidence type="ECO:0000313" key="6">
    <source>
        <dbReference type="Proteomes" id="UP000028411"/>
    </source>
</evidence>
<feature type="transmembrane region" description="Helical" evidence="3">
    <location>
        <begin position="97"/>
        <end position="115"/>
    </location>
</feature>
<dbReference type="RefSeq" id="WP_037446346.1">
    <property type="nucleotide sequence ID" value="NZ_JFHR01000001.1"/>
</dbReference>
<evidence type="ECO:0000313" key="5">
    <source>
        <dbReference type="EMBL" id="KEQ55481.1"/>
    </source>
</evidence>
<feature type="transmembrane region" description="Helical" evidence="3">
    <location>
        <begin position="27"/>
        <end position="48"/>
    </location>
</feature>
<dbReference type="PANTHER" id="PTHR30576">
    <property type="entry name" value="COLANIC BIOSYNTHESIS UDP-GLUCOSE LIPID CARRIER TRANSFERASE"/>
    <property type="match status" value="1"/>
</dbReference>
<protein>
    <submittedName>
        <fullName evidence="5">Glucosyl-isoprenyl phosphate transferase</fullName>
    </submittedName>
</protein>
<proteinExistence type="inferred from homology"/>
<feature type="transmembrane region" description="Helical" evidence="3">
    <location>
        <begin position="60"/>
        <end position="77"/>
    </location>
</feature>
<dbReference type="InterPro" id="IPR003362">
    <property type="entry name" value="Bact_transf"/>
</dbReference>
<reference evidence="5 6" key="1">
    <citation type="submission" date="2014-02" db="EMBL/GenBank/DDBJ databases">
        <title>Whole genome sequence of Sphingobium chlorophenolicum NBRC 16172.</title>
        <authorList>
            <person name="Gan H.M."/>
            <person name="Gan H.Y."/>
            <person name="Chew T.H."/>
            <person name="Savka M.A."/>
        </authorList>
    </citation>
    <scope>NUCLEOTIDE SEQUENCE [LARGE SCALE GENOMIC DNA]</scope>
    <source>
        <strain evidence="5 6">NBRC 16172</strain>
    </source>
</reference>
<keyword evidence="5" id="KW-0808">Transferase</keyword>
<evidence type="ECO:0000256" key="3">
    <source>
        <dbReference type="SAM" id="Phobius"/>
    </source>
</evidence>
<organism evidence="5 6">
    <name type="scientific">Sphingobium chlorophenolicum</name>
    <dbReference type="NCBI Taxonomy" id="46429"/>
    <lineage>
        <taxon>Bacteria</taxon>
        <taxon>Pseudomonadati</taxon>
        <taxon>Pseudomonadota</taxon>
        <taxon>Alphaproteobacteria</taxon>
        <taxon>Sphingomonadales</taxon>
        <taxon>Sphingomonadaceae</taxon>
        <taxon>Sphingobium</taxon>
    </lineage>
</organism>
<gene>
    <name evidence="5" type="primary">spsB</name>
    <name evidence="5" type="ORF">BV95_00119</name>
</gene>
<dbReference type="Proteomes" id="UP000028411">
    <property type="component" value="Unassembled WGS sequence"/>
</dbReference>
<evidence type="ECO:0000256" key="2">
    <source>
        <dbReference type="ARBA" id="ARBA00023169"/>
    </source>
</evidence>
<feature type="transmembrane region" description="Helical" evidence="3">
    <location>
        <begin position="121"/>
        <end position="139"/>
    </location>
</feature>
<name>A0A081RJV8_SPHCR</name>
<dbReference type="OrthoDB" id="9808602at2"/>
<comment type="similarity">
    <text evidence="1">Belongs to the bacterial sugar transferase family.</text>
</comment>
<dbReference type="PANTHER" id="PTHR30576:SF0">
    <property type="entry name" value="UNDECAPRENYL-PHOSPHATE N-ACETYLGALACTOSAMINYL 1-PHOSPHATE TRANSFERASE-RELATED"/>
    <property type="match status" value="1"/>
</dbReference>
<feature type="transmembrane region" description="Helical" evidence="3">
    <location>
        <begin position="272"/>
        <end position="296"/>
    </location>
</feature>
<dbReference type="EMBL" id="JFHR01000001">
    <property type="protein sequence ID" value="KEQ55481.1"/>
    <property type="molecule type" value="Genomic_DNA"/>
</dbReference>
<sequence length="463" mass="50797">MSKIDLAIEGVPSRQPATAAGQRNARLWLCLLLLVADMVALATGFAFGLRAAGLPWLSDGQWQALMGGMIVYAVLAFHNQAYNPHCLTRMTQSCRSATMAFAGTLLIFLLVLFSLKATGQLSRLGISGGILCSGTLIVLQRLMIVQTVRRNFPDGLFAQLLIIDDGVIPGDVSGMVIVDAGAIGLRADLDDPYMLHRLGTLLRDYDRAVISCPADRKADWAQMLKGGNILGEIIVPELDPMAPLAVQAYRGTPTLVVSRGPLNLANRAKKRLLDIALTVPVLIVLAPLMAVVAVLIKLDSPGPVFFRQERIGRGNMLFHILKFRSMKVEQCDAAGATSTQRDDNRITRVGAFIRKTSIDELPQLINVLLGEMSLVGPRPHALGSTAEEQLFWQVDRQYWHRHALKPGITGLAQIRGFRGATETRRDILNRVEADLEYLHGWSLMRDIAILFGTLNVLVHRNAY</sequence>